<sequence length="104" mass="11279">MAAKIKKGDTVVVLAGKDRGAEGQVLRVLPKEDRCVVQGVNRIKRHTRPSQSSAGGIVEREASIHLSNVALKDPKDGKPTRVGFEVRDGKKVRIAKRTGEVLDV</sequence>
<dbReference type="InterPro" id="IPR005825">
    <property type="entry name" value="Ribosomal_uL24_CS"/>
</dbReference>
<evidence type="ECO:0000313" key="11">
    <source>
        <dbReference type="EMBL" id="MBB4658907.1"/>
    </source>
</evidence>
<evidence type="ECO:0000256" key="6">
    <source>
        <dbReference type="ARBA" id="ARBA00035206"/>
    </source>
</evidence>
<protein>
    <recommendedName>
        <fullName evidence="6 8">Large ribosomal subunit protein uL24</fullName>
    </recommendedName>
</protein>
<feature type="domain" description="KOW" evidence="10">
    <location>
        <begin position="4"/>
        <end position="31"/>
    </location>
</feature>
<comment type="caution">
    <text evidence="11">The sequence shown here is derived from an EMBL/GenBank/DDBJ whole genome shotgun (WGS) entry which is preliminary data.</text>
</comment>
<dbReference type="AlphaFoldDB" id="A0A840I2E7"/>
<dbReference type="InterPro" id="IPR003256">
    <property type="entry name" value="Ribosomal_uL24"/>
</dbReference>
<dbReference type="InterPro" id="IPR057264">
    <property type="entry name" value="Ribosomal_uL24_C"/>
</dbReference>
<evidence type="ECO:0000256" key="2">
    <source>
        <dbReference type="ARBA" id="ARBA00022730"/>
    </source>
</evidence>
<keyword evidence="4 8" id="KW-0689">Ribosomal protein</keyword>
<dbReference type="SMART" id="SM00739">
    <property type="entry name" value="KOW"/>
    <property type="match status" value="1"/>
</dbReference>
<evidence type="ECO:0000313" key="12">
    <source>
        <dbReference type="Proteomes" id="UP000563524"/>
    </source>
</evidence>
<dbReference type="InterPro" id="IPR008991">
    <property type="entry name" value="Translation_prot_SH3-like_sf"/>
</dbReference>
<dbReference type="Pfam" id="PF17136">
    <property type="entry name" value="ribosomal_L24"/>
    <property type="match status" value="1"/>
</dbReference>
<dbReference type="EMBL" id="JACHOB010000002">
    <property type="protein sequence ID" value="MBB4658907.1"/>
    <property type="molecule type" value="Genomic_DNA"/>
</dbReference>
<dbReference type="InterPro" id="IPR014722">
    <property type="entry name" value="Rib_uL2_dom2"/>
</dbReference>
<dbReference type="GO" id="GO:0006412">
    <property type="term" value="P:translation"/>
    <property type="evidence" value="ECO:0007669"/>
    <property type="project" value="UniProtKB-UniRule"/>
</dbReference>
<dbReference type="GO" id="GO:1990904">
    <property type="term" value="C:ribonucleoprotein complex"/>
    <property type="evidence" value="ECO:0007669"/>
    <property type="project" value="UniProtKB-KW"/>
</dbReference>
<organism evidence="11 12">
    <name type="scientific">Parvularcula dongshanensis</name>
    <dbReference type="NCBI Taxonomy" id="1173995"/>
    <lineage>
        <taxon>Bacteria</taxon>
        <taxon>Pseudomonadati</taxon>
        <taxon>Pseudomonadota</taxon>
        <taxon>Alphaproteobacteria</taxon>
        <taxon>Parvularculales</taxon>
        <taxon>Parvularculaceae</taxon>
        <taxon>Parvularcula</taxon>
    </lineage>
</organism>
<dbReference type="HAMAP" id="MF_01326_B">
    <property type="entry name" value="Ribosomal_uL24_B"/>
    <property type="match status" value="1"/>
</dbReference>
<reference evidence="11 12" key="1">
    <citation type="submission" date="2020-08" db="EMBL/GenBank/DDBJ databases">
        <title>Genomic Encyclopedia of Type Strains, Phase IV (KMG-IV): sequencing the most valuable type-strain genomes for metagenomic binning, comparative biology and taxonomic classification.</title>
        <authorList>
            <person name="Goeker M."/>
        </authorList>
    </citation>
    <scope>NUCLEOTIDE SEQUENCE [LARGE SCALE GENOMIC DNA]</scope>
    <source>
        <strain evidence="11 12">DSM 102850</strain>
    </source>
</reference>
<dbReference type="CDD" id="cd06089">
    <property type="entry name" value="KOW_RPL26"/>
    <property type="match status" value="1"/>
</dbReference>
<dbReference type="Proteomes" id="UP000563524">
    <property type="component" value="Unassembled WGS sequence"/>
</dbReference>
<keyword evidence="3 8" id="KW-0694">RNA-binding</keyword>
<dbReference type="PANTHER" id="PTHR12903">
    <property type="entry name" value="MITOCHONDRIAL RIBOSOMAL PROTEIN L24"/>
    <property type="match status" value="1"/>
</dbReference>
<evidence type="ECO:0000256" key="9">
    <source>
        <dbReference type="RuleBase" id="RU003477"/>
    </source>
</evidence>
<dbReference type="FunFam" id="2.30.30.30:FF:000004">
    <property type="entry name" value="50S ribosomal protein L24"/>
    <property type="match status" value="1"/>
</dbReference>
<dbReference type="SUPFAM" id="SSF50104">
    <property type="entry name" value="Translation proteins SH3-like domain"/>
    <property type="match status" value="1"/>
</dbReference>
<evidence type="ECO:0000256" key="3">
    <source>
        <dbReference type="ARBA" id="ARBA00022884"/>
    </source>
</evidence>
<gene>
    <name evidence="8" type="primary">rplX</name>
    <name evidence="11" type="ORF">GGQ59_001421</name>
</gene>
<evidence type="ECO:0000259" key="10">
    <source>
        <dbReference type="SMART" id="SM00739"/>
    </source>
</evidence>
<comment type="similarity">
    <text evidence="1 8 9">Belongs to the universal ribosomal protein uL24 family.</text>
</comment>
<dbReference type="GO" id="GO:0003735">
    <property type="term" value="F:structural constituent of ribosome"/>
    <property type="evidence" value="ECO:0007669"/>
    <property type="project" value="InterPro"/>
</dbReference>
<keyword evidence="12" id="KW-1185">Reference proteome</keyword>
<dbReference type="PROSITE" id="PS01108">
    <property type="entry name" value="RIBOSOMAL_L24"/>
    <property type="match status" value="1"/>
</dbReference>
<dbReference type="NCBIfam" id="TIGR01079">
    <property type="entry name" value="rplX_bact"/>
    <property type="match status" value="1"/>
</dbReference>
<dbReference type="InterPro" id="IPR005824">
    <property type="entry name" value="KOW"/>
</dbReference>
<dbReference type="Pfam" id="PF00467">
    <property type="entry name" value="KOW"/>
    <property type="match status" value="1"/>
</dbReference>
<comment type="subunit">
    <text evidence="8">Part of the 50S ribosomal subunit.</text>
</comment>
<dbReference type="GO" id="GO:0019843">
    <property type="term" value="F:rRNA binding"/>
    <property type="evidence" value="ECO:0007669"/>
    <property type="project" value="UniProtKB-UniRule"/>
</dbReference>
<dbReference type="Gene3D" id="2.30.30.30">
    <property type="match status" value="1"/>
</dbReference>
<keyword evidence="5 8" id="KW-0687">Ribonucleoprotein</keyword>
<evidence type="ECO:0000256" key="1">
    <source>
        <dbReference type="ARBA" id="ARBA00010618"/>
    </source>
</evidence>
<evidence type="ECO:0000256" key="8">
    <source>
        <dbReference type="HAMAP-Rule" id="MF_01326"/>
    </source>
</evidence>
<keyword evidence="2 8" id="KW-0699">rRNA-binding</keyword>
<evidence type="ECO:0000256" key="5">
    <source>
        <dbReference type="ARBA" id="ARBA00023274"/>
    </source>
</evidence>
<evidence type="ECO:0000256" key="4">
    <source>
        <dbReference type="ARBA" id="ARBA00022980"/>
    </source>
</evidence>
<proteinExistence type="inferred from homology"/>
<accession>A0A840I2E7</accession>
<name>A0A840I2E7_9PROT</name>
<comment type="function">
    <text evidence="7 8">One of the proteins that surrounds the polypeptide exit tunnel on the outside of the subunit.</text>
</comment>
<evidence type="ECO:0000256" key="7">
    <source>
        <dbReference type="ARBA" id="ARBA00058688"/>
    </source>
</evidence>
<comment type="function">
    <text evidence="8">One of two assembly initiator proteins, it binds directly to the 5'-end of the 23S rRNA, where it nucleates assembly of the 50S subunit.</text>
</comment>
<dbReference type="RefSeq" id="WP_183817078.1">
    <property type="nucleotide sequence ID" value="NZ_JACHOB010000002.1"/>
</dbReference>
<dbReference type="InterPro" id="IPR041988">
    <property type="entry name" value="Ribosomal_uL24_KOW"/>
</dbReference>
<dbReference type="GO" id="GO:0005840">
    <property type="term" value="C:ribosome"/>
    <property type="evidence" value="ECO:0007669"/>
    <property type="project" value="UniProtKB-KW"/>
</dbReference>